<feature type="transmembrane region" description="Helical" evidence="2">
    <location>
        <begin position="201"/>
        <end position="219"/>
    </location>
</feature>
<feature type="region of interest" description="Disordered" evidence="1">
    <location>
        <begin position="300"/>
        <end position="319"/>
    </location>
</feature>
<sequence length="319" mass="37060">MSALLYYACPVVPFIIDLIVLVPFWHLVTVVDIHDYLAIYMIAVNIPFTIRLVPQYINLLAPVATAPATKVNTTTASMLPPTPFGTMPNQAFFSMMSAFIVLSISYGSFNVLLGMLQEIRRGKPSKWHLWLPFIIMMALIQGILIAVYKYQFLSESIILFLVLYYIAICFIMAIIVRILLRRNRPNDSTWDKRRQGIESKFNRFILFALITCVPSFLYMRRLSMMVLNGYFFATEPEPVLYNFTEYMFHPWMFNLVGVTLLDPFRKITVGHLRPLESYYRKYRWNFRGGPTTLPSVYKVPPPSYTDATQKKTSRPTQMY</sequence>
<feature type="transmembrane region" description="Helical" evidence="2">
    <location>
        <begin position="6"/>
        <end position="25"/>
    </location>
</feature>
<reference evidence="4" key="1">
    <citation type="journal article" date="2015" name="Nat. Genet.">
        <title>The genome and transcriptome of the zoonotic hookworm Ancylostoma ceylanicum identify infection-specific gene families.</title>
        <authorList>
            <person name="Schwarz E.M."/>
            <person name="Hu Y."/>
            <person name="Antoshechkin I."/>
            <person name="Miller M.M."/>
            <person name="Sternberg P.W."/>
            <person name="Aroian R.V."/>
        </authorList>
    </citation>
    <scope>NUCLEOTIDE SEQUENCE</scope>
    <source>
        <strain evidence="4">HY135</strain>
    </source>
</reference>
<proteinExistence type="predicted"/>
<keyword evidence="2" id="KW-1133">Transmembrane helix</keyword>
<keyword evidence="2" id="KW-0812">Transmembrane</keyword>
<name>A0A016TS81_9BILA</name>
<dbReference type="Proteomes" id="UP000024635">
    <property type="component" value="Unassembled WGS sequence"/>
</dbReference>
<evidence type="ECO:0000313" key="3">
    <source>
        <dbReference type="EMBL" id="EYC05492.1"/>
    </source>
</evidence>
<accession>A0A016TS81</accession>
<dbReference type="AlphaFoldDB" id="A0A016TS81"/>
<feature type="transmembrane region" description="Helical" evidence="2">
    <location>
        <begin position="91"/>
        <end position="116"/>
    </location>
</feature>
<keyword evidence="4" id="KW-1185">Reference proteome</keyword>
<feature type="transmembrane region" description="Helical" evidence="2">
    <location>
        <begin position="128"/>
        <end position="151"/>
    </location>
</feature>
<gene>
    <name evidence="3" type="primary">Acey_s0081.g1404</name>
    <name evidence="3" type="ORF">Y032_0081g1404</name>
</gene>
<keyword evidence="2" id="KW-0472">Membrane</keyword>
<evidence type="ECO:0000313" key="4">
    <source>
        <dbReference type="Proteomes" id="UP000024635"/>
    </source>
</evidence>
<dbReference type="EMBL" id="JARK01001417">
    <property type="protein sequence ID" value="EYC05492.1"/>
    <property type="molecule type" value="Genomic_DNA"/>
</dbReference>
<evidence type="ECO:0000256" key="2">
    <source>
        <dbReference type="SAM" id="Phobius"/>
    </source>
</evidence>
<protein>
    <submittedName>
        <fullName evidence="3">Uncharacterized protein</fullName>
    </submittedName>
</protein>
<feature type="transmembrane region" description="Helical" evidence="2">
    <location>
        <begin position="157"/>
        <end position="180"/>
    </location>
</feature>
<comment type="caution">
    <text evidence="3">The sequence shown here is derived from an EMBL/GenBank/DDBJ whole genome shotgun (WGS) entry which is preliminary data.</text>
</comment>
<dbReference type="OrthoDB" id="5777197at2759"/>
<organism evidence="3 4">
    <name type="scientific">Ancylostoma ceylanicum</name>
    <dbReference type="NCBI Taxonomy" id="53326"/>
    <lineage>
        <taxon>Eukaryota</taxon>
        <taxon>Metazoa</taxon>
        <taxon>Ecdysozoa</taxon>
        <taxon>Nematoda</taxon>
        <taxon>Chromadorea</taxon>
        <taxon>Rhabditida</taxon>
        <taxon>Rhabditina</taxon>
        <taxon>Rhabditomorpha</taxon>
        <taxon>Strongyloidea</taxon>
        <taxon>Ancylostomatidae</taxon>
        <taxon>Ancylostomatinae</taxon>
        <taxon>Ancylostoma</taxon>
    </lineage>
</organism>
<evidence type="ECO:0000256" key="1">
    <source>
        <dbReference type="SAM" id="MobiDB-lite"/>
    </source>
</evidence>